<evidence type="ECO:0000256" key="1">
    <source>
        <dbReference type="ARBA" id="ARBA00023016"/>
    </source>
</evidence>
<dbReference type="Pfam" id="PF00011">
    <property type="entry name" value="HSP20"/>
    <property type="match status" value="1"/>
</dbReference>
<dbReference type="SUPFAM" id="SSF49764">
    <property type="entry name" value="HSP20-like chaperones"/>
    <property type="match status" value="1"/>
</dbReference>
<comment type="caution">
    <text evidence="6">The sequence shown here is derived from an EMBL/GenBank/DDBJ whole genome shotgun (WGS) entry which is preliminary data.</text>
</comment>
<feature type="domain" description="SHSP" evidence="5">
    <location>
        <begin position="129"/>
        <end position="251"/>
    </location>
</feature>
<comment type="similarity">
    <text evidence="2 3">Belongs to the small heat shock protein (HSP20) family.</text>
</comment>
<keyword evidence="1" id="KW-0346">Stress response</keyword>
<reference evidence="6" key="1">
    <citation type="journal article" date="2022" name="bioRxiv">
        <title>Genomics of Preaxostyla Flagellates Illuminates Evolutionary Transitions and the Path Towards Mitochondrial Loss.</title>
        <authorList>
            <person name="Novak L.V.F."/>
            <person name="Treitli S.C."/>
            <person name="Pyrih J."/>
            <person name="Halakuc P."/>
            <person name="Pipaliya S.V."/>
            <person name="Vacek V."/>
            <person name="Brzon O."/>
            <person name="Soukal P."/>
            <person name="Eme L."/>
            <person name="Dacks J.B."/>
            <person name="Karnkowska A."/>
            <person name="Elias M."/>
            <person name="Hampl V."/>
        </authorList>
    </citation>
    <scope>NUCLEOTIDE SEQUENCE</scope>
    <source>
        <strain evidence="6">RCP-MX</strain>
    </source>
</reference>
<evidence type="ECO:0000256" key="4">
    <source>
        <dbReference type="SAM" id="MobiDB-lite"/>
    </source>
</evidence>
<sequence length="251" mass="27156">MFASIPFRDLQHAMNSLFGDFATTHAGWYWHDPFEELDELRNSVIHLFDAYPLGQPQPIADASTATPKPQSSSDTSVPVTQTEKAAPPAGDATAAAAATAPSTSAPAAPSAQAVVPRPADESQVVRPRSRNVAWLPRCDVEETPTEIVVHAELPGVAKEDTKLEVDPQRCLLTLSGHRQQRTEEGGQPGSTFHRIESVSGSFRRTFRLPETCRPRLAEISARSENGIIEVHCPKAEPAPEAAPKSINITIQ</sequence>
<feature type="compositionally biased region" description="Low complexity" evidence="4">
    <location>
        <begin position="85"/>
        <end position="117"/>
    </location>
</feature>
<evidence type="ECO:0000259" key="5">
    <source>
        <dbReference type="PROSITE" id="PS01031"/>
    </source>
</evidence>
<evidence type="ECO:0000256" key="3">
    <source>
        <dbReference type="RuleBase" id="RU003616"/>
    </source>
</evidence>
<feature type="region of interest" description="Disordered" evidence="4">
    <location>
        <begin position="58"/>
        <end position="127"/>
    </location>
</feature>
<keyword evidence="7" id="KW-1185">Reference proteome</keyword>
<dbReference type="PANTHER" id="PTHR11527">
    <property type="entry name" value="HEAT-SHOCK PROTEIN 20 FAMILY MEMBER"/>
    <property type="match status" value="1"/>
</dbReference>
<dbReference type="CDD" id="cd06464">
    <property type="entry name" value="ACD_sHsps-like"/>
    <property type="match status" value="1"/>
</dbReference>
<organism evidence="6 7">
    <name type="scientific">Paratrimastix pyriformis</name>
    <dbReference type="NCBI Taxonomy" id="342808"/>
    <lineage>
        <taxon>Eukaryota</taxon>
        <taxon>Metamonada</taxon>
        <taxon>Preaxostyla</taxon>
        <taxon>Paratrimastigidae</taxon>
        <taxon>Paratrimastix</taxon>
    </lineage>
</organism>
<name>A0ABQ8USQ4_9EUKA</name>
<evidence type="ECO:0000256" key="2">
    <source>
        <dbReference type="PROSITE-ProRule" id="PRU00285"/>
    </source>
</evidence>
<dbReference type="InterPro" id="IPR008978">
    <property type="entry name" value="HSP20-like_chaperone"/>
</dbReference>
<gene>
    <name evidence="6" type="ORF">PAPYR_1329</name>
</gene>
<dbReference type="PROSITE" id="PS01031">
    <property type="entry name" value="SHSP"/>
    <property type="match status" value="1"/>
</dbReference>
<dbReference type="InterPro" id="IPR002068">
    <property type="entry name" value="A-crystallin/Hsp20_dom"/>
</dbReference>
<accession>A0ABQ8USQ4</accession>
<proteinExistence type="inferred from homology"/>
<evidence type="ECO:0000313" key="7">
    <source>
        <dbReference type="Proteomes" id="UP001141327"/>
    </source>
</evidence>
<evidence type="ECO:0000313" key="6">
    <source>
        <dbReference type="EMBL" id="KAJ4462149.1"/>
    </source>
</evidence>
<dbReference type="Gene3D" id="2.60.40.790">
    <property type="match status" value="1"/>
</dbReference>
<dbReference type="InterPro" id="IPR031107">
    <property type="entry name" value="Small_HSP"/>
</dbReference>
<protein>
    <recommendedName>
        <fullName evidence="5">SHSP domain-containing protein</fullName>
    </recommendedName>
</protein>
<dbReference type="Proteomes" id="UP001141327">
    <property type="component" value="Unassembled WGS sequence"/>
</dbReference>
<feature type="compositionally biased region" description="Polar residues" evidence="4">
    <location>
        <begin position="63"/>
        <end position="83"/>
    </location>
</feature>
<dbReference type="EMBL" id="JAPMOS010000004">
    <property type="protein sequence ID" value="KAJ4462149.1"/>
    <property type="molecule type" value="Genomic_DNA"/>
</dbReference>